<accession>X8E058</accession>
<dbReference type="EMBL" id="JAOB01000011">
    <property type="protein sequence ID" value="EUA73288.1"/>
    <property type="molecule type" value="Genomic_DNA"/>
</dbReference>
<name>X8E058_MYCXE</name>
<feature type="compositionally biased region" description="Polar residues" evidence="1">
    <location>
        <begin position="86"/>
        <end position="98"/>
    </location>
</feature>
<evidence type="ECO:0000256" key="1">
    <source>
        <dbReference type="SAM" id="MobiDB-lite"/>
    </source>
</evidence>
<proteinExistence type="predicted"/>
<evidence type="ECO:0000313" key="2">
    <source>
        <dbReference type="EMBL" id="EUA73288.1"/>
    </source>
</evidence>
<gene>
    <name evidence="2" type="ORF">I553_9444</name>
</gene>
<reference evidence="2" key="1">
    <citation type="submission" date="2014-01" db="EMBL/GenBank/DDBJ databases">
        <authorList>
            <person name="Brown-Elliot B."/>
            <person name="Wallace R."/>
            <person name="Lenaerts A."/>
            <person name="Ordway D."/>
            <person name="DeGroote M.A."/>
            <person name="Parker T."/>
            <person name="Sizemore C."/>
            <person name="Tallon L.J."/>
            <person name="Sadzewicz L.K."/>
            <person name="Sengamalay N."/>
            <person name="Fraser C.M."/>
            <person name="Hine E."/>
            <person name="Shefchek K.A."/>
            <person name="Das S.P."/>
            <person name="Tettelin H."/>
        </authorList>
    </citation>
    <scope>NUCLEOTIDE SEQUENCE [LARGE SCALE GENOMIC DNA]</scope>
    <source>
        <strain evidence="2">4042</strain>
    </source>
</reference>
<dbReference type="AlphaFoldDB" id="X8E058"/>
<comment type="caution">
    <text evidence="2">The sequence shown here is derived from an EMBL/GenBank/DDBJ whole genome shotgun (WGS) entry which is preliminary data.</text>
</comment>
<sequence length="172" mass="17452">MTPTWQCAAAAKADTMDPMRPCVACPASVEPTQTMAATATLQAARRSDGNAGFRPSASPVPVDPMAVNASPTTCSAAIESRAARSGSPSGESIACTNHSGSFRSTASSAAHSAACRAEREPSTPDDALRFAVGVSHCRVPQRCTSRTSSSGRRGVGGGICSVAGATPTRIRI</sequence>
<organism evidence="2">
    <name type="scientific">Mycobacterium xenopi 4042</name>
    <dbReference type="NCBI Taxonomy" id="1299334"/>
    <lineage>
        <taxon>Bacteria</taxon>
        <taxon>Bacillati</taxon>
        <taxon>Actinomycetota</taxon>
        <taxon>Actinomycetes</taxon>
        <taxon>Mycobacteriales</taxon>
        <taxon>Mycobacteriaceae</taxon>
        <taxon>Mycobacterium</taxon>
    </lineage>
</organism>
<feature type="region of interest" description="Disordered" evidence="1">
    <location>
        <begin position="79"/>
        <end position="98"/>
    </location>
</feature>
<protein>
    <submittedName>
        <fullName evidence="2">Uncharacterized protein</fullName>
    </submittedName>
</protein>